<dbReference type="PROSITE" id="PS51257">
    <property type="entry name" value="PROKAR_LIPOPROTEIN"/>
    <property type="match status" value="1"/>
</dbReference>
<evidence type="ECO:0000313" key="2">
    <source>
        <dbReference type="Proteomes" id="UP001161325"/>
    </source>
</evidence>
<evidence type="ECO:0008006" key="3">
    <source>
        <dbReference type="Google" id="ProtNLM"/>
    </source>
</evidence>
<accession>A0AA37QA91</accession>
<dbReference type="EMBL" id="BRXS01000002">
    <property type="protein sequence ID" value="GLC25221.1"/>
    <property type="molecule type" value="Genomic_DNA"/>
</dbReference>
<sequence length="289" mass="31859">MSRFGSILRASAAVSGVALLAACGPVARIPLRPVPVPGTADGRVMIPSAGPINSFTDAAPVPLTGDVVPDHADSAQAALARALAPVLYLHRDEPFPLSRVVAVVHPERRVIAYHLLWQDDAVGAWIPHTKATDEEIVWVGYDRSGAPTDLWTYWHGKLLHAPWANRQVEVDVQWGKHGSLPRGTREEDLPRGQSLKSFYRMTYALPDFWLGNLSRKGPWCFCQSYGSYRQFTKPQLVANQLDAVILANDPRPALRRVFGTPYSDKPWWPWLMSPDPVPVRGAVASAANH</sequence>
<dbReference type="Proteomes" id="UP001161325">
    <property type="component" value="Unassembled WGS sequence"/>
</dbReference>
<dbReference type="AlphaFoldDB" id="A0AA37QA91"/>
<reference evidence="1" key="1">
    <citation type="submission" date="2022-08" db="EMBL/GenBank/DDBJ databases">
        <title>Draft genome sequencing of Roseisolibacter agri AW1220.</title>
        <authorList>
            <person name="Tobiishi Y."/>
            <person name="Tonouchi A."/>
        </authorList>
    </citation>
    <scope>NUCLEOTIDE SEQUENCE</scope>
    <source>
        <strain evidence="1">AW1220</strain>
    </source>
</reference>
<proteinExistence type="predicted"/>
<keyword evidence="2" id="KW-1185">Reference proteome</keyword>
<gene>
    <name evidence="1" type="ORF">rosag_17340</name>
</gene>
<name>A0AA37QA91_9BACT</name>
<evidence type="ECO:0000313" key="1">
    <source>
        <dbReference type="EMBL" id="GLC25221.1"/>
    </source>
</evidence>
<protein>
    <recommendedName>
        <fullName evidence="3">Lipoprotein</fullName>
    </recommendedName>
</protein>
<organism evidence="1 2">
    <name type="scientific">Roseisolibacter agri</name>
    <dbReference type="NCBI Taxonomy" id="2014610"/>
    <lineage>
        <taxon>Bacteria</taxon>
        <taxon>Pseudomonadati</taxon>
        <taxon>Gemmatimonadota</taxon>
        <taxon>Gemmatimonadia</taxon>
        <taxon>Gemmatimonadales</taxon>
        <taxon>Gemmatimonadaceae</taxon>
        <taxon>Roseisolibacter</taxon>
    </lineage>
</organism>
<comment type="caution">
    <text evidence="1">The sequence shown here is derived from an EMBL/GenBank/DDBJ whole genome shotgun (WGS) entry which is preliminary data.</text>
</comment>